<evidence type="ECO:0000313" key="2">
    <source>
        <dbReference type="Proteomes" id="UP000051035"/>
    </source>
</evidence>
<sequence length="312" mass="33657">MTSGQEVSATLAADSERLLLPRLMVGSNPFQGVSYKSEALRREYRSRFSRPEAILEVIGHCLELGVTTAHCYARQAQVEALKMAQARYGGLPDTVAVLPDVYEAMARQTGEMAGTATREKIKFIVRSMPRLVSAGVSGNVLPLVEEVLETEIGLVSQVHPRIILLHGMLADMACAIRHRSVVETFIKKVRATGAVAGLATHNLGVMWRNLTAMELSVPVIMAPFNPLGFMMNPSVDACLDVAGDRGSTLIIAKKVLAGGVIEPEGALRYVFEEVGVESAAIGVATIEEAEKTFGAARSILGDDFDRRYEIAS</sequence>
<comment type="caution">
    <text evidence="1">The sequence shown here is derived from an EMBL/GenBank/DDBJ whole genome shotgun (WGS) entry which is preliminary data.</text>
</comment>
<reference evidence="1 2" key="1">
    <citation type="journal article" date="2015" name="Microbiome">
        <title>Genomic resolution of linkages in carbon, nitrogen, and sulfur cycling among widespread estuary sediment bacteria.</title>
        <authorList>
            <person name="Baker B.J."/>
            <person name="Lazar C.S."/>
            <person name="Teske A.P."/>
            <person name="Dick G.J."/>
        </authorList>
    </citation>
    <scope>NUCLEOTIDE SEQUENCE [LARGE SCALE GENOMIC DNA]</scope>
    <source>
        <strain evidence="1">SM1_40</strain>
    </source>
</reference>
<name>A0A0S8JH67_UNCT6</name>
<organism evidence="1 2">
    <name type="scientific">candidate division TA06 bacterium SM1_40</name>
    <dbReference type="NCBI Taxonomy" id="1703773"/>
    <lineage>
        <taxon>Bacteria</taxon>
        <taxon>Bacteria division TA06</taxon>
    </lineage>
</organism>
<evidence type="ECO:0000313" key="1">
    <source>
        <dbReference type="EMBL" id="KPL09041.1"/>
    </source>
</evidence>
<gene>
    <name evidence="1" type="ORF">AMJ71_07470</name>
</gene>
<dbReference type="AlphaFoldDB" id="A0A0S8JH67"/>
<proteinExistence type="predicted"/>
<protein>
    <recommendedName>
        <fullName evidence="3">NADP-dependent oxidoreductase domain-containing protein</fullName>
    </recommendedName>
</protein>
<dbReference type="Proteomes" id="UP000051035">
    <property type="component" value="Unassembled WGS sequence"/>
</dbReference>
<evidence type="ECO:0008006" key="3">
    <source>
        <dbReference type="Google" id="ProtNLM"/>
    </source>
</evidence>
<accession>A0A0S8JH67</accession>
<dbReference type="EMBL" id="LJVA01000090">
    <property type="protein sequence ID" value="KPL09041.1"/>
    <property type="molecule type" value="Genomic_DNA"/>
</dbReference>